<feature type="compositionally biased region" description="Gly residues" evidence="10">
    <location>
        <begin position="424"/>
        <end position="436"/>
    </location>
</feature>
<dbReference type="Pfam" id="PF18694">
    <property type="entry name" value="TDP-43_N"/>
    <property type="match status" value="1"/>
</dbReference>
<dbReference type="GO" id="GO:0006397">
    <property type="term" value="P:mRNA processing"/>
    <property type="evidence" value="ECO:0007669"/>
    <property type="project" value="UniProtKB-KW"/>
</dbReference>
<dbReference type="EMBL" id="CAJNRD030001123">
    <property type="protein sequence ID" value="CAG5103545.1"/>
    <property type="molecule type" value="Genomic_DNA"/>
</dbReference>
<proteinExistence type="predicted"/>
<dbReference type="GO" id="GO:0010468">
    <property type="term" value="P:regulation of gene expression"/>
    <property type="evidence" value="ECO:0007669"/>
    <property type="project" value="TreeGrafter"/>
</dbReference>
<evidence type="ECO:0000256" key="9">
    <source>
        <dbReference type="PROSITE-ProRule" id="PRU00176"/>
    </source>
</evidence>
<keyword evidence="4 9" id="KW-0694">RNA-binding</keyword>
<dbReference type="InterPro" id="IPR012677">
    <property type="entry name" value="Nucleotide-bd_a/b_plait_sf"/>
</dbReference>
<feature type="compositionally biased region" description="Basic and acidic residues" evidence="10">
    <location>
        <begin position="231"/>
        <end position="241"/>
    </location>
</feature>
<evidence type="ECO:0000256" key="2">
    <source>
        <dbReference type="ARBA" id="ARBA00022664"/>
    </source>
</evidence>
<keyword evidence="5" id="KW-0805">Transcription regulation</keyword>
<evidence type="ECO:0000256" key="5">
    <source>
        <dbReference type="ARBA" id="ARBA00023015"/>
    </source>
</evidence>
<dbReference type="InterPro" id="IPR041105">
    <property type="entry name" value="TDP-43_N"/>
</dbReference>
<evidence type="ECO:0000259" key="11">
    <source>
        <dbReference type="PROSITE" id="PS50102"/>
    </source>
</evidence>
<dbReference type="CDD" id="cd12321">
    <property type="entry name" value="RRM1_TDP43"/>
    <property type="match status" value="1"/>
</dbReference>
<dbReference type="PANTHER" id="PTHR48033">
    <property type="entry name" value="RNA-BINDING (RRM/RBD/RNP MOTIFS) FAMILY PROTEIN"/>
    <property type="match status" value="1"/>
</dbReference>
<keyword evidence="12" id="KW-0238">DNA-binding</keyword>
<feature type="domain" description="RRM" evidence="11">
    <location>
        <begin position="106"/>
        <end position="184"/>
    </location>
</feature>
<dbReference type="InterPro" id="IPR035979">
    <property type="entry name" value="RBD_domain_sf"/>
</dbReference>
<feature type="compositionally biased region" description="Basic and acidic residues" evidence="10">
    <location>
        <begin position="387"/>
        <end position="423"/>
    </location>
</feature>
<keyword evidence="3" id="KW-0677">Repeat</keyword>
<dbReference type="SMART" id="SM00360">
    <property type="entry name" value="RRM"/>
    <property type="match status" value="1"/>
</dbReference>
<dbReference type="GO" id="GO:0000785">
    <property type="term" value="C:chromatin"/>
    <property type="evidence" value="ECO:0007669"/>
    <property type="project" value="TreeGrafter"/>
</dbReference>
<comment type="subcellular location">
    <subcellularLocation>
        <location evidence="1">Nucleus</location>
    </subcellularLocation>
</comment>
<reference evidence="12" key="1">
    <citation type="submission" date="2021-04" db="EMBL/GenBank/DDBJ databases">
        <authorList>
            <person name="Chebbi M.A.C M."/>
        </authorList>
    </citation>
    <scope>NUCLEOTIDE SEQUENCE</scope>
</reference>
<dbReference type="AlphaFoldDB" id="A0A8J2HR17"/>
<dbReference type="CDD" id="cd19609">
    <property type="entry name" value="NTD_TDP-43"/>
    <property type="match status" value="1"/>
</dbReference>
<evidence type="ECO:0000256" key="1">
    <source>
        <dbReference type="ARBA" id="ARBA00004123"/>
    </source>
</evidence>
<keyword evidence="13" id="KW-1185">Reference proteome</keyword>
<keyword evidence="7" id="KW-0508">mRNA splicing</keyword>
<evidence type="ECO:0000256" key="10">
    <source>
        <dbReference type="SAM" id="MobiDB-lite"/>
    </source>
</evidence>
<name>A0A8J2HR17_COTCN</name>
<evidence type="ECO:0000256" key="8">
    <source>
        <dbReference type="ARBA" id="ARBA00023242"/>
    </source>
</evidence>
<evidence type="ECO:0000313" key="12">
    <source>
        <dbReference type="EMBL" id="CAG5103545.1"/>
    </source>
</evidence>
<accession>A0A8J2HR17</accession>
<sequence length="490" mass="56067">MSSYIQVAEDEGEEPIELPTEDDSTLLLTTLSAQFPGTCGLKYRNPESRTMRGVRLVDGRLHAPENGWGKAVYFCVFPKENKRKSDDNLENSTAKTKRMETKLRCTDLIVLGLPWKTTEQNLREYFETFGEVLMAQVKKDPKSGQSKGFGFIRFGSYESQLRCLAQRHMIDGRWCDVKVPNSKNIDGLILARQFEPGKHNEYYRPIPVHTPSSRRLPVVKQFMNANSDPSPRYDQDYDFKTTHYPSYPPNYPYDENNKFKYDHHQPQHQQQSMPPHQPSAQQPGHPSYGNYDKQAYPGYDEGAYDSRGGGGGFMTSHVPPQAPPPPGTNFPHDTDYSRYPNYDGRPSAYPGGPESAEYAEKSRYAYGGGYDRNYYDSADTRYLPDGTRQDLRYSDGRHDIRSITDGRGEPIMDSREPDRRYSDGRGGSGIGNAGGTGEDDLRFDGRDGDNRYMEGRVDGRYSESGRYPVKENYYDRYYKHRPAREHHARE</sequence>
<dbReference type="InterPro" id="IPR000504">
    <property type="entry name" value="RRM_dom"/>
</dbReference>
<gene>
    <name evidence="12" type="ORF">HICCMSTLAB_LOCUS11563</name>
</gene>
<feature type="region of interest" description="Disordered" evidence="10">
    <location>
        <begin position="224"/>
        <end position="465"/>
    </location>
</feature>
<dbReference type="Gene3D" id="3.30.70.330">
    <property type="match status" value="1"/>
</dbReference>
<evidence type="ECO:0000256" key="6">
    <source>
        <dbReference type="ARBA" id="ARBA00023163"/>
    </source>
</evidence>
<dbReference type="FunFam" id="3.30.70.330:FF:000098">
    <property type="entry name" value="TAR DNA-binding protein 43"/>
    <property type="match status" value="1"/>
</dbReference>
<feature type="compositionally biased region" description="Basic and acidic residues" evidence="10">
    <location>
        <begin position="439"/>
        <end position="465"/>
    </location>
</feature>
<evidence type="ECO:0000313" key="13">
    <source>
        <dbReference type="Proteomes" id="UP000786811"/>
    </source>
</evidence>
<protein>
    <submittedName>
        <fullName evidence="12">Similar to tardbp: TAR DNA-binding protein 43 (Xenopus tropicalis)</fullName>
    </submittedName>
</protein>
<dbReference type="SUPFAM" id="SSF54928">
    <property type="entry name" value="RNA-binding domain, RBD"/>
    <property type="match status" value="1"/>
</dbReference>
<dbReference type="PROSITE" id="PS50102">
    <property type="entry name" value="RRM"/>
    <property type="match status" value="1"/>
</dbReference>
<evidence type="ECO:0000256" key="4">
    <source>
        <dbReference type="ARBA" id="ARBA00022884"/>
    </source>
</evidence>
<evidence type="ECO:0000256" key="7">
    <source>
        <dbReference type="ARBA" id="ARBA00023187"/>
    </source>
</evidence>
<feature type="compositionally biased region" description="Low complexity" evidence="10">
    <location>
        <begin position="267"/>
        <end position="283"/>
    </location>
</feature>
<dbReference type="Pfam" id="PF00076">
    <property type="entry name" value="RRM_1"/>
    <property type="match status" value="1"/>
</dbReference>
<keyword evidence="6" id="KW-0804">Transcription</keyword>
<comment type="caution">
    <text evidence="12">The sequence shown here is derived from an EMBL/GenBank/DDBJ whole genome shotgun (WGS) entry which is preliminary data.</text>
</comment>
<evidence type="ECO:0000256" key="3">
    <source>
        <dbReference type="ARBA" id="ARBA00022737"/>
    </source>
</evidence>
<keyword evidence="8" id="KW-0539">Nucleus</keyword>
<dbReference type="OrthoDB" id="2020831at2759"/>
<dbReference type="GO" id="GO:0005654">
    <property type="term" value="C:nucleoplasm"/>
    <property type="evidence" value="ECO:0007669"/>
    <property type="project" value="TreeGrafter"/>
</dbReference>
<keyword evidence="2" id="KW-0507">mRNA processing</keyword>
<dbReference type="GO" id="GO:0003723">
    <property type="term" value="F:RNA binding"/>
    <property type="evidence" value="ECO:0007669"/>
    <property type="project" value="UniProtKB-UniRule"/>
</dbReference>
<dbReference type="PANTHER" id="PTHR48033:SF9">
    <property type="entry name" value="TAR DNA-BINDING PROTEIN 43"/>
    <property type="match status" value="1"/>
</dbReference>
<organism evidence="12 13">
    <name type="scientific">Cotesia congregata</name>
    <name type="common">Parasitoid wasp</name>
    <name type="synonym">Apanteles congregatus</name>
    <dbReference type="NCBI Taxonomy" id="51543"/>
    <lineage>
        <taxon>Eukaryota</taxon>
        <taxon>Metazoa</taxon>
        <taxon>Ecdysozoa</taxon>
        <taxon>Arthropoda</taxon>
        <taxon>Hexapoda</taxon>
        <taxon>Insecta</taxon>
        <taxon>Pterygota</taxon>
        <taxon>Neoptera</taxon>
        <taxon>Endopterygota</taxon>
        <taxon>Hymenoptera</taxon>
        <taxon>Apocrita</taxon>
        <taxon>Ichneumonoidea</taxon>
        <taxon>Braconidae</taxon>
        <taxon>Microgastrinae</taxon>
        <taxon>Cotesia</taxon>
    </lineage>
</organism>
<dbReference type="Proteomes" id="UP000786811">
    <property type="component" value="Unassembled WGS sequence"/>
</dbReference>
<dbReference type="GO" id="GO:0003677">
    <property type="term" value="F:DNA binding"/>
    <property type="evidence" value="ECO:0007669"/>
    <property type="project" value="UniProtKB-KW"/>
</dbReference>
<dbReference type="GO" id="GO:0008380">
    <property type="term" value="P:RNA splicing"/>
    <property type="evidence" value="ECO:0007669"/>
    <property type="project" value="UniProtKB-KW"/>
</dbReference>
<feature type="compositionally biased region" description="Basic and acidic residues" evidence="10">
    <location>
        <begin position="255"/>
        <end position="265"/>
    </location>
</feature>